<proteinExistence type="predicted"/>
<dbReference type="InterPro" id="IPR010982">
    <property type="entry name" value="Lambda_DNA-bd_dom_sf"/>
</dbReference>
<keyword evidence="4" id="KW-1185">Reference proteome</keyword>
<dbReference type="InterPro" id="IPR001387">
    <property type="entry name" value="Cro/C1-type_HTH"/>
</dbReference>
<accession>A0A7W6BNG5</accession>
<feature type="region of interest" description="Disordered" evidence="1">
    <location>
        <begin position="45"/>
        <end position="70"/>
    </location>
</feature>
<comment type="caution">
    <text evidence="3">The sequence shown here is derived from an EMBL/GenBank/DDBJ whole genome shotgun (WGS) entry which is preliminary data.</text>
</comment>
<dbReference type="AlphaFoldDB" id="A0A7W6BNG5"/>
<dbReference type="PROSITE" id="PS50943">
    <property type="entry name" value="HTH_CROC1"/>
    <property type="match status" value="1"/>
</dbReference>
<dbReference type="GO" id="GO:0003677">
    <property type="term" value="F:DNA binding"/>
    <property type="evidence" value="ECO:0007669"/>
    <property type="project" value="InterPro"/>
</dbReference>
<gene>
    <name evidence="3" type="ORF">GGR43_003887</name>
</gene>
<organism evidence="3 4">
    <name type="scientific">Sphingobium jiangsuense</name>
    <dbReference type="NCBI Taxonomy" id="870476"/>
    <lineage>
        <taxon>Bacteria</taxon>
        <taxon>Pseudomonadati</taxon>
        <taxon>Pseudomonadota</taxon>
        <taxon>Alphaproteobacteria</taxon>
        <taxon>Sphingomonadales</taxon>
        <taxon>Sphingomonadaceae</taxon>
        <taxon>Sphingobium</taxon>
    </lineage>
</organism>
<dbReference type="Gene3D" id="1.10.260.40">
    <property type="entry name" value="lambda repressor-like DNA-binding domains"/>
    <property type="match status" value="1"/>
</dbReference>
<dbReference type="SUPFAM" id="SSF47413">
    <property type="entry name" value="lambda repressor-like DNA-binding domains"/>
    <property type="match status" value="1"/>
</dbReference>
<dbReference type="SMART" id="SM00530">
    <property type="entry name" value="HTH_XRE"/>
    <property type="match status" value="1"/>
</dbReference>
<protein>
    <submittedName>
        <fullName evidence="3">Transcriptional regulator with XRE-family HTH domain</fullName>
    </submittedName>
</protein>
<name>A0A7W6BNG5_9SPHN</name>
<feature type="domain" description="HTH cro/C1-type" evidence="2">
    <location>
        <begin position="93"/>
        <end position="124"/>
    </location>
</feature>
<sequence>MIRYGGKGKLSAHYARQKINMHAHPLQMSRNIPLKSSVSILDVDRSAILPSPDNPQSPTGRTGEEGNMASDGKFADVDLSIFKELKKLSGEKIRQARKALGFTQLEVATEMGGSLRWYRAIESGDPGIRLEDHLIAMLRLGASTAHIALPVLYAGQRMRFPRQLIHGDLAYIERKCIEAISDAVITGLKQDLSPEWSRDDGKDQS</sequence>
<dbReference type="Proteomes" id="UP000571950">
    <property type="component" value="Unassembled WGS sequence"/>
</dbReference>
<evidence type="ECO:0000256" key="1">
    <source>
        <dbReference type="SAM" id="MobiDB-lite"/>
    </source>
</evidence>
<evidence type="ECO:0000313" key="3">
    <source>
        <dbReference type="EMBL" id="MBB3928146.1"/>
    </source>
</evidence>
<dbReference type="CDD" id="cd00093">
    <property type="entry name" value="HTH_XRE"/>
    <property type="match status" value="1"/>
</dbReference>
<dbReference type="EMBL" id="JACIDT010000019">
    <property type="protein sequence ID" value="MBB3928146.1"/>
    <property type="molecule type" value="Genomic_DNA"/>
</dbReference>
<evidence type="ECO:0000313" key="4">
    <source>
        <dbReference type="Proteomes" id="UP000571950"/>
    </source>
</evidence>
<evidence type="ECO:0000259" key="2">
    <source>
        <dbReference type="PROSITE" id="PS50943"/>
    </source>
</evidence>
<reference evidence="3 4" key="1">
    <citation type="submission" date="2020-08" db="EMBL/GenBank/DDBJ databases">
        <title>Genomic Encyclopedia of Type Strains, Phase IV (KMG-IV): sequencing the most valuable type-strain genomes for metagenomic binning, comparative biology and taxonomic classification.</title>
        <authorList>
            <person name="Goeker M."/>
        </authorList>
    </citation>
    <scope>NUCLEOTIDE SEQUENCE [LARGE SCALE GENOMIC DNA]</scope>
    <source>
        <strain evidence="3 4">DSM 26189</strain>
    </source>
</reference>